<dbReference type="AlphaFoldDB" id="C6Y1N5"/>
<feature type="domain" description="SusD-like N-terminal" evidence="8">
    <location>
        <begin position="31"/>
        <end position="237"/>
    </location>
</feature>
<name>C6Y1N5_PEDHD</name>
<reference evidence="9 10" key="1">
    <citation type="journal article" date="2009" name="Stand. Genomic Sci.">
        <title>Complete genome sequence of Pedobacter heparinus type strain (HIM 762-3).</title>
        <authorList>
            <person name="Han C."/>
            <person name="Spring S."/>
            <person name="Lapidus A."/>
            <person name="Del Rio T.G."/>
            <person name="Tice H."/>
            <person name="Copeland A."/>
            <person name="Cheng J.F."/>
            <person name="Lucas S."/>
            <person name="Chen F."/>
            <person name="Nolan M."/>
            <person name="Bruce D."/>
            <person name="Goodwin L."/>
            <person name="Pitluck S."/>
            <person name="Ivanova N."/>
            <person name="Mavromatis K."/>
            <person name="Mikhailova N."/>
            <person name="Pati A."/>
            <person name="Chen A."/>
            <person name="Palaniappan K."/>
            <person name="Land M."/>
            <person name="Hauser L."/>
            <person name="Chang Y.J."/>
            <person name="Jeffries C.C."/>
            <person name="Saunders E."/>
            <person name="Chertkov O."/>
            <person name="Brettin T."/>
            <person name="Goker M."/>
            <person name="Rohde M."/>
            <person name="Bristow J."/>
            <person name="Eisen J.A."/>
            <person name="Markowitz V."/>
            <person name="Hugenholtz P."/>
            <person name="Kyrpides N.C."/>
            <person name="Klenk H.P."/>
            <person name="Detter J.C."/>
        </authorList>
    </citation>
    <scope>NUCLEOTIDE SEQUENCE [LARGE SCALE GENOMIC DNA]</scope>
    <source>
        <strain evidence="10">ATCC 13125 / DSM 2366 / CIP 104194 / JCM 7457 / NBRC 12017 / NCIMB 9290 / NRRL B-14731 / HIM 762-3</strain>
    </source>
</reference>
<dbReference type="Proteomes" id="UP000000852">
    <property type="component" value="Chromosome"/>
</dbReference>
<feature type="chain" id="PRO_5002974585" evidence="6">
    <location>
        <begin position="31"/>
        <end position="549"/>
    </location>
</feature>
<gene>
    <name evidence="9" type="ordered locus">Phep_2828</name>
</gene>
<evidence type="ECO:0000256" key="3">
    <source>
        <dbReference type="ARBA" id="ARBA00022729"/>
    </source>
</evidence>
<evidence type="ECO:0000256" key="2">
    <source>
        <dbReference type="ARBA" id="ARBA00006275"/>
    </source>
</evidence>
<keyword evidence="5" id="KW-0998">Cell outer membrane</keyword>
<evidence type="ECO:0000259" key="8">
    <source>
        <dbReference type="Pfam" id="PF14322"/>
    </source>
</evidence>
<evidence type="ECO:0000256" key="4">
    <source>
        <dbReference type="ARBA" id="ARBA00023136"/>
    </source>
</evidence>
<evidence type="ECO:0000313" key="10">
    <source>
        <dbReference type="Proteomes" id="UP000000852"/>
    </source>
</evidence>
<protein>
    <submittedName>
        <fullName evidence="9">RagB/SusD domain protein</fullName>
    </submittedName>
</protein>
<keyword evidence="4" id="KW-0472">Membrane</keyword>
<evidence type="ECO:0000259" key="7">
    <source>
        <dbReference type="Pfam" id="PF07980"/>
    </source>
</evidence>
<dbReference type="Pfam" id="PF07980">
    <property type="entry name" value="SusD_RagB"/>
    <property type="match status" value="1"/>
</dbReference>
<feature type="signal peptide" evidence="6">
    <location>
        <begin position="1"/>
        <end position="30"/>
    </location>
</feature>
<evidence type="ECO:0000256" key="5">
    <source>
        <dbReference type="ARBA" id="ARBA00023237"/>
    </source>
</evidence>
<comment type="subcellular location">
    <subcellularLocation>
        <location evidence="1">Cell outer membrane</location>
    </subcellularLocation>
</comment>
<dbReference type="InterPro" id="IPR012944">
    <property type="entry name" value="SusD_RagB_dom"/>
</dbReference>
<evidence type="ECO:0000256" key="1">
    <source>
        <dbReference type="ARBA" id="ARBA00004442"/>
    </source>
</evidence>
<dbReference type="SUPFAM" id="SSF48452">
    <property type="entry name" value="TPR-like"/>
    <property type="match status" value="1"/>
</dbReference>
<dbReference type="InterPro" id="IPR011990">
    <property type="entry name" value="TPR-like_helical_dom_sf"/>
</dbReference>
<organism evidence="9 10">
    <name type="scientific">Pedobacter heparinus (strain ATCC 13125 / DSM 2366 / CIP 104194 / JCM 7457 / NBRC 12017 / NCIMB 9290 / NRRL B-14731 / HIM 762-3)</name>
    <dbReference type="NCBI Taxonomy" id="485917"/>
    <lineage>
        <taxon>Bacteria</taxon>
        <taxon>Pseudomonadati</taxon>
        <taxon>Bacteroidota</taxon>
        <taxon>Sphingobacteriia</taxon>
        <taxon>Sphingobacteriales</taxon>
        <taxon>Sphingobacteriaceae</taxon>
        <taxon>Pedobacter</taxon>
    </lineage>
</organism>
<dbReference type="RefSeq" id="WP_015808638.1">
    <property type="nucleotide sequence ID" value="NC_013061.1"/>
</dbReference>
<sequence>MNKYFKTTAIRTVKLMVVASAILVMPTSCKKWLEEKPTSYYAADTFFKDANEAKMAVLGIYESMSNNNTYGFYMSLVFDIDSDIAQMDGTGLSNDPRVAAHYAMTPVHIYVAACWQLLYKGIDRANLVIERIPEMDLYKNGTDAQKKDLARLLAEAKFLRGQYYFDLIRLFGDVPMKLKPTAATDDLQLPRTDRELVYDQVFKDMNEAIPDLPWASQKPVDERISKGAAKGMLARAALYRAGYSLRANELMERPAKYKDYYAITLKETKEVMESGEHVLNSSYEQIFRNHCKLILEPKESMYEVALYNLDGGLANSGVIGTWNAPVAADKNPYGRANSFYKTTALFQKSYATGDLRRDVAVGTYQLDVNAAKIEFTGTNDSKWAPGKWRRDWQNTGPKDLNNTDINWTLLRYSDILLMRAEAENEINEGPNSDAYLAVNMVRRRGFGKPLTTVNAAVDLPAGLNKDTFLAKLQTERAYELCFEGTRKSDLIRWNILGPSLRAAQAALKVYRAAYPYVAGTNFVDNKHELYPIPQGERDLNPKLSQNPKY</sequence>
<dbReference type="KEGG" id="phe:Phep_2828"/>
<dbReference type="STRING" id="485917.Phep_2828"/>
<evidence type="ECO:0000313" key="9">
    <source>
        <dbReference type="EMBL" id="ACU05027.1"/>
    </source>
</evidence>
<evidence type="ECO:0000256" key="6">
    <source>
        <dbReference type="SAM" id="SignalP"/>
    </source>
</evidence>
<dbReference type="EMBL" id="CP001681">
    <property type="protein sequence ID" value="ACU05027.1"/>
    <property type="molecule type" value="Genomic_DNA"/>
</dbReference>
<feature type="domain" description="RagB/SusD" evidence="7">
    <location>
        <begin position="370"/>
        <end position="549"/>
    </location>
</feature>
<accession>C6Y1N5</accession>
<dbReference type="Pfam" id="PF14322">
    <property type="entry name" value="SusD-like_3"/>
    <property type="match status" value="1"/>
</dbReference>
<comment type="similarity">
    <text evidence="2">Belongs to the SusD family.</text>
</comment>
<dbReference type="eggNOG" id="COG0702">
    <property type="taxonomic scope" value="Bacteria"/>
</dbReference>
<dbReference type="Gene3D" id="1.25.40.390">
    <property type="match status" value="1"/>
</dbReference>
<proteinExistence type="inferred from homology"/>
<dbReference type="GO" id="GO:0009279">
    <property type="term" value="C:cell outer membrane"/>
    <property type="evidence" value="ECO:0007669"/>
    <property type="project" value="UniProtKB-SubCell"/>
</dbReference>
<dbReference type="InterPro" id="IPR033985">
    <property type="entry name" value="SusD-like_N"/>
</dbReference>
<keyword evidence="3 6" id="KW-0732">Signal</keyword>
<keyword evidence="10" id="KW-1185">Reference proteome</keyword>
<dbReference type="CDD" id="cd08977">
    <property type="entry name" value="SusD"/>
    <property type="match status" value="1"/>
</dbReference>
<dbReference type="HOGENOM" id="CLU_015553_1_1_10"/>
<dbReference type="OrthoDB" id="5694214at2"/>